<dbReference type="AlphaFoldDB" id="A0A6A7B2T9"/>
<proteinExistence type="predicted"/>
<protein>
    <submittedName>
        <fullName evidence="2">Uncharacterized protein</fullName>
    </submittedName>
</protein>
<feature type="region of interest" description="Disordered" evidence="1">
    <location>
        <begin position="40"/>
        <end position="59"/>
    </location>
</feature>
<accession>A0A6A7B2T9</accession>
<gene>
    <name evidence="2" type="ORF">T440DRAFT_151306</name>
</gene>
<organism evidence="2 3">
    <name type="scientific">Plenodomus tracheiphilus IPT5</name>
    <dbReference type="NCBI Taxonomy" id="1408161"/>
    <lineage>
        <taxon>Eukaryota</taxon>
        <taxon>Fungi</taxon>
        <taxon>Dikarya</taxon>
        <taxon>Ascomycota</taxon>
        <taxon>Pezizomycotina</taxon>
        <taxon>Dothideomycetes</taxon>
        <taxon>Pleosporomycetidae</taxon>
        <taxon>Pleosporales</taxon>
        <taxon>Pleosporineae</taxon>
        <taxon>Leptosphaeriaceae</taxon>
        <taxon>Plenodomus</taxon>
    </lineage>
</organism>
<evidence type="ECO:0000313" key="2">
    <source>
        <dbReference type="EMBL" id="KAF2848668.1"/>
    </source>
</evidence>
<dbReference type="Proteomes" id="UP000799423">
    <property type="component" value="Unassembled WGS sequence"/>
</dbReference>
<dbReference type="EMBL" id="MU006316">
    <property type="protein sequence ID" value="KAF2848668.1"/>
    <property type="molecule type" value="Genomic_DNA"/>
</dbReference>
<feature type="region of interest" description="Disordered" evidence="1">
    <location>
        <begin position="1"/>
        <end position="26"/>
    </location>
</feature>
<evidence type="ECO:0000313" key="3">
    <source>
        <dbReference type="Proteomes" id="UP000799423"/>
    </source>
</evidence>
<evidence type="ECO:0000256" key="1">
    <source>
        <dbReference type="SAM" id="MobiDB-lite"/>
    </source>
</evidence>
<keyword evidence="3" id="KW-1185">Reference proteome</keyword>
<sequence length="300" mass="33466">MHRQRPWEPPCVLPGATRAAGGGHHTMPTASQMRQAMLRSPQRESHCNRRPTSRRAGAGYRPATWRDASFSNNLACLCFSAGLHRSFLLGNAAPPPPSHAIPDDPHLPYHDCCPDSSAEAESKGRFRLASLHKCSAQYLRVALPDSRDMPLPTNQVTLEEHPLTTSPTPWPRWAYFIDRCARCETQSLQSSPYLDLMPHLIATPRRKAFNVHTPETPHVCTTAYGSRSTLHRVSIRKRPLQKQQGQQVMVKVSADINQVRHTGVPSLQNTASSQQLDMLASYTQVVRVIPSALCQKLVHE</sequence>
<reference evidence="2" key="1">
    <citation type="submission" date="2020-01" db="EMBL/GenBank/DDBJ databases">
        <authorList>
            <consortium name="DOE Joint Genome Institute"/>
            <person name="Haridas S."/>
            <person name="Albert R."/>
            <person name="Binder M."/>
            <person name="Bloem J."/>
            <person name="Labutti K."/>
            <person name="Salamov A."/>
            <person name="Andreopoulos B."/>
            <person name="Baker S.E."/>
            <person name="Barry K."/>
            <person name="Bills G."/>
            <person name="Bluhm B.H."/>
            <person name="Cannon C."/>
            <person name="Castanera R."/>
            <person name="Culley D.E."/>
            <person name="Daum C."/>
            <person name="Ezra D."/>
            <person name="Gonzalez J.B."/>
            <person name="Henrissat B."/>
            <person name="Kuo A."/>
            <person name="Liang C."/>
            <person name="Lipzen A."/>
            <person name="Lutzoni F."/>
            <person name="Magnuson J."/>
            <person name="Mondo S."/>
            <person name="Nolan M."/>
            <person name="Ohm R."/>
            <person name="Pangilinan J."/>
            <person name="Park H.-J."/>
            <person name="Ramirez L."/>
            <person name="Alfaro M."/>
            <person name="Sun H."/>
            <person name="Tritt A."/>
            <person name="Yoshinaga Y."/>
            <person name="Zwiers L.-H."/>
            <person name="Turgeon B.G."/>
            <person name="Goodwin S.B."/>
            <person name="Spatafora J.W."/>
            <person name="Crous P.W."/>
            <person name="Grigoriev I.V."/>
        </authorList>
    </citation>
    <scope>NUCLEOTIDE SEQUENCE</scope>
    <source>
        <strain evidence="2">IPT5</strain>
    </source>
</reference>
<name>A0A6A7B2T9_9PLEO</name>